<keyword evidence="4" id="KW-0325">Glycoprotein</keyword>
<feature type="disulfide bond" evidence="6">
    <location>
        <begin position="48"/>
        <end position="384"/>
    </location>
</feature>
<gene>
    <name evidence="8" type="ORF">LTR62_007341</name>
</gene>
<dbReference type="GO" id="GO:0009277">
    <property type="term" value="C:fungal-type cell wall"/>
    <property type="evidence" value="ECO:0007669"/>
    <property type="project" value="TreeGrafter"/>
</dbReference>
<comment type="caution">
    <text evidence="8">The sequence shown here is derived from an EMBL/GenBank/DDBJ whole genome shotgun (WGS) entry which is preliminary data.</text>
</comment>
<evidence type="ECO:0000256" key="3">
    <source>
        <dbReference type="ARBA" id="ARBA00022801"/>
    </source>
</evidence>
<sequence length="466" mass="51505">MATVAISLFALGALAKSSFDPLQHLGGNSPYFTGPNVFGISPDPPPGCSVDQAGFLSRHGSRYPDPGSYNGWVTLAQKIHNATYSTSAPEFQFLQSWQPVLRHPAAELSELSLGGYKELYDMGVNYRWQYPDFYTDNTPFVLWANRYQQSVFRVVDSARLFARGYLGPNATTAGSVYVLNNTDPRSIANSLAASDLCANYNDDSGGANATTWQNIYTPPIVERINKLFTGNLNFTVSDILTFPYLCGFETQITGRTSPWCATFTEREFLDYEYAQDIRYWYGTGLGTQLEKNLMLPFLTQLVQRFVDGPNTTYPPITGNGTMFHPNPLIATFSNDGQVNQLVAATGIFDHQPQLPATHAPEDRTFRSSHFVPMRGTVTFERLNCDCGLFMRIKLDDEVYPVAACQSGPGSSCPLEDYQALVAEKSQAAGEFEVECGIANSSVVPIGQDKNTFLTQLGLPWEYVVKP</sequence>
<evidence type="ECO:0000256" key="6">
    <source>
        <dbReference type="PIRSR" id="PIRSR000894-2"/>
    </source>
</evidence>
<dbReference type="Proteomes" id="UP001310890">
    <property type="component" value="Unassembled WGS sequence"/>
</dbReference>
<dbReference type="CDD" id="cd07061">
    <property type="entry name" value="HP_HAP_like"/>
    <property type="match status" value="1"/>
</dbReference>
<dbReference type="InterPro" id="IPR016274">
    <property type="entry name" value="Histidine_acid_Pase_euk"/>
</dbReference>
<evidence type="ECO:0000256" key="1">
    <source>
        <dbReference type="ARBA" id="ARBA00005375"/>
    </source>
</evidence>
<dbReference type="GO" id="GO:0003993">
    <property type="term" value="F:acid phosphatase activity"/>
    <property type="evidence" value="ECO:0007669"/>
    <property type="project" value="TreeGrafter"/>
</dbReference>
<feature type="disulfide bond" evidence="6">
    <location>
        <begin position="246"/>
        <end position="260"/>
    </location>
</feature>
<evidence type="ECO:0000256" key="5">
    <source>
        <dbReference type="PIRSR" id="PIRSR000894-1"/>
    </source>
</evidence>
<dbReference type="GO" id="GO:0016158">
    <property type="term" value="F:inositol hexakisphosphate 3-phosphatase activity"/>
    <property type="evidence" value="ECO:0007669"/>
    <property type="project" value="UniProtKB-EC"/>
</dbReference>
<feature type="active site" description="Nucleophile" evidence="5">
    <location>
        <position position="59"/>
    </location>
</feature>
<dbReference type="AlphaFoldDB" id="A0AAN7TQ07"/>
<feature type="disulfide bond" evidence="6">
    <location>
        <begin position="404"/>
        <end position="412"/>
    </location>
</feature>
<dbReference type="InterPro" id="IPR029033">
    <property type="entry name" value="His_PPase_superfam"/>
</dbReference>
<dbReference type="PIRSF" id="PIRSF000894">
    <property type="entry name" value="Acid_phosphatase"/>
    <property type="match status" value="1"/>
</dbReference>
<proteinExistence type="inferred from homology"/>
<evidence type="ECO:0000256" key="2">
    <source>
        <dbReference type="ARBA" id="ARBA00012632"/>
    </source>
</evidence>
<dbReference type="EC" id="3.1.3.8" evidence="2"/>
<feature type="signal peptide" evidence="7">
    <location>
        <begin position="1"/>
        <end position="15"/>
    </location>
</feature>
<protein>
    <recommendedName>
        <fullName evidence="2">3-phytase</fullName>
        <ecNumber evidence="2">3.1.3.8</ecNumber>
    </recommendedName>
</protein>
<keyword evidence="3" id="KW-0378">Hydrolase</keyword>
<evidence type="ECO:0000256" key="7">
    <source>
        <dbReference type="SAM" id="SignalP"/>
    </source>
</evidence>
<name>A0AAN7TQ07_9PEZI</name>
<evidence type="ECO:0000313" key="8">
    <source>
        <dbReference type="EMBL" id="KAK5116667.1"/>
    </source>
</evidence>
<feature type="chain" id="PRO_5043050121" description="3-phytase" evidence="7">
    <location>
        <begin position="16"/>
        <end position="466"/>
    </location>
</feature>
<dbReference type="PANTHER" id="PTHR20963">
    <property type="entry name" value="MULTIPLE INOSITOL POLYPHOSPHATE PHOSPHATASE-RELATED"/>
    <property type="match status" value="1"/>
</dbReference>
<keyword evidence="6" id="KW-1015">Disulfide bond</keyword>
<evidence type="ECO:0000256" key="4">
    <source>
        <dbReference type="ARBA" id="ARBA00023180"/>
    </source>
</evidence>
<dbReference type="InterPro" id="IPR033379">
    <property type="entry name" value="Acid_Pase_AS"/>
</dbReference>
<evidence type="ECO:0000313" key="9">
    <source>
        <dbReference type="Proteomes" id="UP001310890"/>
    </source>
</evidence>
<feature type="active site" description="Proton donor" evidence="5">
    <location>
        <position position="335"/>
    </location>
</feature>
<keyword evidence="7" id="KW-0732">Signal</keyword>
<comment type="similarity">
    <text evidence="1">Belongs to the histidine acid phosphatase family.</text>
</comment>
<dbReference type="PANTHER" id="PTHR20963:SF23">
    <property type="entry name" value="3-PHYTASE"/>
    <property type="match status" value="1"/>
</dbReference>
<dbReference type="InterPro" id="IPR000560">
    <property type="entry name" value="His_Pase_clade-2"/>
</dbReference>
<dbReference type="PROSITE" id="PS00616">
    <property type="entry name" value="HIS_ACID_PHOSPHAT_1"/>
    <property type="match status" value="1"/>
</dbReference>
<dbReference type="Pfam" id="PF00328">
    <property type="entry name" value="His_Phos_2"/>
    <property type="match status" value="1"/>
</dbReference>
<dbReference type="EMBL" id="JAVRRL010000007">
    <property type="protein sequence ID" value="KAK5116667.1"/>
    <property type="molecule type" value="Genomic_DNA"/>
</dbReference>
<dbReference type="SUPFAM" id="SSF53254">
    <property type="entry name" value="Phosphoglycerate mutase-like"/>
    <property type="match status" value="1"/>
</dbReference>
<organism evidence="8 9">
    <name type="scientific">Meristemomyces frigidus</name>
    <dbReference type="NCBI Taxonomy" id="1508187"/>
    <lineage>
        <taxon>Eukaryota</taxon>
        <taxon>Fungi</taxon>
        <taxon>Dikarya</taxon>
        <taxon>Ascomycota</taxon>
        <taxon>Pezizomycotina</taxon>
        <taxon>Dothideomycetes</taxon>
        <taxon>Dothideomycetidae</taxon>
        <taxon>Mycosphaerellales</taxon>
        <taxon>Teratosphaeriaceae</taxon>
        <taxon>Meristemomyces</taxon>
    </lineage>
</organism>
<dbReference type="Gene3D" id="3.40.50.1240">
    <property type="entry name" value="Phosphoglycerate mutase-like"/>
    <property type="match status" value="1"/>
</dbReference>
<accession>A0AAN7TQ07</accession>
<reference evidence="8" key="1">
    <citation type="submission" date="2023-08" db="EMBL/GenBank/DDBJ databases">
        <title>Black Yeasts Isolated from many extreme environments.</title>
        <authorList>
            <person name="Coleine C."/>
            <person name="Stajich J.E."/>
            <person name="Selbmann L."/>
        </authorList>
    </citation>
    <scope>NUCLEOTIDE SEQUENCE</scope>
    <source>
        <strain evidence="8">CCFEE 5401</strain>
    </source>
</reference>